<reference evidence="1" key="2">
    <citation type="submission" date="2025-09" db="UniProtKB">
        <authorList>
            <consortium name="Ensembl"/>
        </authorList>
    </citation>
    <scope>IDENTIFICATION</scope>
</reference>
<dbReference type="Proteomes" id="UP000694386">
    <property type="component" value="Unplaced"/>
</dbReference>
<proteinExistence type="predicted"/>
<dbReference type="AlphaFoldDB" id="A0A8C2QH86"/>
<evidence type="ECO:0000313" key="1">
    <source>
        <dbReference type="Ensembl" id="ENSCGRP00001011534.1"/>
    </source>
</evidence>
<accession>A0A8C2QH86</accession>
<dbReference type="Ensembl" id="ENSCGRT00001015766.1">
    <property type="protein sequence ID" value="ENSCGRP00001011534.1"/>
    <property type="gene ID" value="ENSCGRG00001013161.1"/>
</dbReference>
<organism evidence="1 2">
    <name type="scientific">Cricetulus griseus</name>
    <name type="common">Chinese hamster</name>
    <name type="synonym">Cricetulus barabensis griseus</name>
    <dbReference type="NCBI Taxonomy" id="10029"/>
    <lineage>
        <taxon>Eukaryota</taxon>
        <taxon>Metazoa</taxon>
        <taxon>Chordata</taxon>
        <taxon>Craniata</taxon>
        <taxon>Vertebrata</taxon>
        <taxon>Euteleostomi</taxon>
        <taxon>Mammalia</taxon>
        <taxon>Eutheria</taxon>
        <taxon>Euarchontoglires</taxon>
        <taxon>Glires</taxon>
        <taxon>Rodentia</taxon>
        <taxon>Myomorpha</taxon>
        <taxon>Muroidea</taxon>
        <taxon>Cricetidae</taxon>
        <taxon>Cricetinae</taxon>
        <taxon>Cricetulus</taxon>
    </lineage>
</organism>
<reference evidence="1" key="1">
    <citation type="submission" date="2025-08" db="UniProtKB">
        <authorList>
            <consortium name="Ensembl"/>
        </authorList>
    </citation>
    <scope>IDENTIFICATION</scope>
</reference>
<sequence>HPPGAAVQQVILTMEASIARWTGTGEGGNVISTGAGATGAAQTLIHIPSTARTSKATHAVLAGTTIEARVCSEQEGSLVFPYTHISLFNM</sequence>
<protein>
    <submittedName>
        <fullName evidence="1">Uncharacterized protein</fullName>
    </submittedName>
</protein>
<evidence type="ECO:0000313" key="2">
    <source>
        <dbReference type="Proteomes" id="UP000694386"/>
    </source>
</evidence>
<name>A0A8C2QH86_CRIGR</name>